<feature type="compositionally biased region" description="Acidic residues" evidence="1">
    <location>
        <begin position="260"/>
        <end position="286"/>
    </location>
</feature>
<keyword evidence="5" id="KW-1185">Reference proteome</keyword>
<comment type="caution">
    <text evidence="4">The sequence shown here is derived from an EMBL/GenBank/DDBJ whole genome shotgun (WGS) entry which is preliminary data.</text>
</comment>
<evidence type="ECO:0000259" key="3">
    <source>
        <dbReference type="Pfam" id="PF13464"/>
    </source>
</evidence>
<keyword evidence="2" id="KW-0472">Membrane</keyword>
<dbReference type="Pfam" id="PF13413">
    <property type="entry name" value="HTH_25"/>
    <property type="match status" value="1"/>
</dbReference>
<dbReference type="InterPro" id="IPR050400">
    <property type="entry name" value="Bact_Cytoskel_RodZ"/>
</dbReference>
<dbReference type="CDD" id="cd00093">
    <property type="entry name" value="HTH_XRE"/>
    <property type="match status" value="1"/>
</dbReference>
<dbReference type="Gene3D" id="1.10.260.40">
    <property type="entry name" value="lambda repressor-like DNA-binding domains"/>
    <property type="match status" value="1"/>
</dbReference>
<dbReference type="Proteomes" id="UP000244867">
    <property type="component" value="Unassembled WGS sequence"/>
</dbReference>
<name>A0A2R7YTL4_9ACTN</name>
<dbReference type="AlphaFoldDB" id="A0A2R7YTL4"/>
<feature type="domain" description="Cytoskeleton protein RodZ-like C-terminal" evidence="3">
    <location>
        <begin position="546"/>
        <end position="601"/>
    </location>
</feature>
<gene>
    <name evidence="4" type="ORF">C7S10_20810</name>
</gene>
<dbReference type="OrthoDB" id="5243487at2"/>
<feature type="compositionally biased region" description="Acidic residues" evidence="1">
    <location>
        <begin position="200"/>
        <end position="226"/>
    </location>
</feature>
<sequence>MGAAEQLDVEVEESQSGESLSLAPDAIEVRRNAGLAAGVGVVASAVAIAYLARAVGDGGALDWMLATVMGLLGGYWLLTFLDARTPLLVADAQGVRIRLGRTWRGLPWTAVEHVEHTPRRGVLRDGRLVISAHNEEKLLAELDASGRRQAALATRLYGAPFAVPLGLATHVVGAGDDLPAALERVAGLAGDVVVIDPTEAADDEAPLDADDSSVEDAVDDPHDEADDAPHARPSLRDPRPLLAVGIAKLAALAPQRRVEDEADSSDDLDELDPDEADPYDDLDETGAMDPVDLPLPPVTASATPAPLRESSAGRRSEARIDLPVDDAELEGRELRRPGSVSLVEDTQLWGDRVRPIARAGEAVDPIVLDDFEVEPAADPVVGPELAAARTRLGLSVDKLADRTRIRPHVIESIEVDDFAPCGGDFYARGHLRTLARVLGVDIAPLLASYDERYAHADINPRRVFEAELATGANGSIRSTRGGPNWSLLVAVVMAVVLCWSIARLVMDAPPELRGSTPVLNGSGGPGGAGSASLGDPVPVVLTATTGGAHLVVRDGSGEIVFKGNLAVGDVKELDAAPPVRVQTTDGAVTVALDGQDAKPIGESGVAGQGTYVAR</sequence>
<evidence type="ECO:0000256" key="2">
    <source>
        <dbReference type="SAM" id="Phobius"/>
    </source>
</evidence>
<dbReference type="PANTHER" id="PTHR34475">
    <property type="match status" value="1"/>
</dbReference>
<dbReference type="RefSeq" id="WP_108346653.1">
    <property type="nucleotide sequence ID" value="NZ_PYXZ01000012.1"/>
</dbReference>
<feature type="compositionally biased region" description="Basic and acidic residues" evidence="1">
    <location>
        <begin position="311"/>
        <end position="321"/>
    </location>
</feature>
<feature type="region of interest" description="Disordered" evidence="1">
    <location>
        <begin position="254"/>
        <end position="321"/>
    </location>
</feature>
<dbReference type="GO" id="GO:0003677">
    <property type="term" value="F:DNA binding"/>
    <property type="evidence" value="ECO:0007669"/>
    <property type="project" value="InterPro"/>
</dbReference>
<feature type="transmembrane region" description="Helical" evidence="2">
    <location>
        <begin position="33"/>
        <end position="52"/>
    </location>
</feature>
<accession>A0A2R7YTL4</accession>
<evidence type="ECO:0000313" key="4">
    <source>
        <dbReference type="EMBL" id="PUA79179.1"/>
    </source>
</evidence>
<keyword evidence="2" id="KW-1133">Transmembrane helix</keyword>
<dbReference type="InterPro" id="IPR001387">
    <property type="entry name" value="Cro/C1-type_HTH"/>
</dbReference>
<feature type="transmembrane region" description="Helical" evidence="2">
    <location>
        <begin position="59"/>
        <end position="78"/>
    </location>
</feature>
<protein>
    <recommendedName>
        <fullName evidence="3">Cytoskeleton protein RodZ-like C-terminal domain-containing protein</fullName>
    </recommendedName>
</protein>
<feature type="region of interest" description="Disordered" evidence="1">
    <location>
        <begin position="200"/>
        <end position="239"/>
    </location>
</feature>
<dbReference type="InterPro" id="IPR010982">
    <property type="entry name" value="Lambda_DNA-bd_dom_sf"/>
</dbReference>
<dbReference type="Pfam" id="PF13464">
    <property type="entry name" value="RodZ_C"/>
    <property type="match status" value="1"/>
</dbReference>
<reference evidence="4 5" key="1">
    <citation type="submission" date="2018-03" db="EMBL/GenBank/DDBJ databases">
        <authorList>
            <person name="Keele B.F."/>
        </authorList>
    </citation>
    <scope>NUCLEOTIDE SEQUENCE [LARGE SCALE GENOMIC DNA]</scope>
    <source>
        <strain evidence="4 5">IB-3</strain>
    </source>
</reference>
<dbReference type="InterPro" id="IPR025194">
    <property type="entry name" value="RodZ-like_C"/>
</dbReference>
<dbReference type="EMBL" id="PYXZ01000012">
    <property type="protein sequence ID" value="PUA79179.1"/>
    <property type="molecule type" value="Genomic_DNA"/>
</dbReference>
<evidence type="ECO:0000256" key="1">
    <source>
        <dbReference type="SAM" id="MobiDB-lite"/>
    </source>
</evidence>
<evidence type="ECO:0000313" key="5">
    <source>
        <dbReference type="Proteomes" id="UP000244867"/>
    </source>
</evidence>
<feature type="compositionally biased region" description="Basic and acidic residues" evidence="1">
    <location>
        <begin position="227"/>
        <end position="239"/>
    </location>
</feature>
<keyword evidence="2" id="KW-0812">Transmembrane</keyword>
<proteinExistence type="predicted"/>
<dbReference type="PANTHER" id="PTHR34475:SF1">
    <property type="entry name" value="CYTOSKELETON PROTEIN RODZ"/>
    <property type="match status" value="1"/>
</dbReference>
<organism evidence="4 5">
    <name type="scientific">Nocardioides currus</name>
    <dbReference type="NCBI Taxonomy" id="2133958"/>
    <lineage>
        <taxon>Bacteria</taxon>
        <taxon>Bacillati</taxon>
        <taxon>Actinomycetota</taxon>
        <taxon>Actinomycetes</taxon>
        <taxon>Propionibacteriales</taxon>
        <taxon>Nocardioidaceae</taxon>
        <taxon>Nocardioides</taxon>
    </lineage>
</organism>